<keyword evidence="2" id="KW-1185">Reference proteome</keyword>
<dbReference type="AlphaFoldDB" id="A0ABD1ZFF5"/>
<reference evidence="1 2" key="1">
    <citation type="submission" date="2024-09" db="EMBL/GenBank/DDBJ databases">
        <title>Chromosome-scale assembly of Riccia fluitans.</title>
        <authorList>
            <person name="Paukszto L."/>
            <person name="Sawicki J."/>
            <person name="Karawczyk K."/>
            <person name="Piernik-Szablinska J."/>
            <person name="Szczecinska M."/>
            <person name="Mazdziarz M."/>
        </authorList>
    </citation>
    <scope>NUCLEOTIDE SEQUENCE [LARGE SCALE GENOMIC DNA]</scope>
    <source>
        <strain evidence="1">Rf_01</strain>
        <tissue evidence="1">Aerial parts of the thallus</tissue>
    </source>
</reference>
<evidence type="ECO:0000313" key="1">
    <source>
        <dbReference type="EMBL" id="KAL2649706.1"/>
    </source>
</evidence>
<dbReference type="Proteomes" id="UP001605036">
    <property type="component" value="Unassembled WGS sequence"/>
</dbReference>
<accession>A0ABD1ZFF5</accession>
<name>A0ABD1ZFF5_9MARC</name>
<proteinExistence type="predicted"/>
<sequence>MPRSDSFLVRSAQKARSGCHAVHAPSICFENALLGPVCPAGSNASVAQWRPKAQPQDMEKSHAIYQQVLAQRLCKVSGGKEL</sequence>
<gene>
    <name evidence="1" type="ORF">R1flu_017834</name>
</gene>
<dbReference type="EMBL" id="JBHFFA010000001">
    <property type="protein sequence ID" value="KAL2649706.1"/>
    <property type="molecule type" value="Genomic_DNA"/>
</dbReference>
<protein>
    <submittedName>
        <fullName evidence="1">Uncharacterized protein</fullName>
    </submittedName>
</protein>
<organism evidence="1 2">
    <name type="scientific">Riccia fluitans</name>
    <dbReference type="NCBI Taxonomy" id="41844"/>
    <lineage>
        <taxon>Eukaryota</taxon>
        <taxon>Viridiplantae</taxon>
        <taxon>Streptophyta</taxon>
        <taxon>Embryophyta</taxon>
        <taxon>Marchantiophyta</taxon>
        <taxon>Marchantiopsida</taxon>
        <taxon>Marchantiidae</taxon>
        <taxon>Marchantiales</taxon>
        <taxon>Ricciaceae</taxon>
        <taxon>Riccia</taxon>
    </lineage>
</organism>
<evidence type="ECO:0000313" key="2">
    <source>
        <dbReference type="Proteomes" id="UP001605036"/>
    </source>
</evidence>
<comment type="caution">
    <text evidence="1">The sequence shown here is derived from an EMBL/GenBank/DDBJ whole genome shotgun (WGS) entry which is preliminary data.</text>
</comment>